<dbReference type="InterPro" id="IPR035959">
    <property type="entry name" value="RutC-like_sf"/>
</dbReference>
<gene>
    <name evidence="2" type="ORF">CC78DRAFT_533289</name>
</gene>
<reference evidence="3" key="1">
    <citation type="journal article" date="2020" name="Stud. Mycol.">
        <title>101 Dothideomycetes genomes: A test case for predicting lifestyles and emergence of pathogens.</title>
        <authorList>
            <person name="Haridas S."/>
            <person name="Albert R."/>
            <person name="Binder M."/>
            <person name="Bloem J."/>
            <person name="LaButti K."/>
            <person name="Salamov A."/>
            <person name="Andreopoulos B."/>
            <person name="Baker S."/>
            <person name="Barry K."/>
            <person name="Bills G."/>
            <person name="Bluhm B."/>
            <person name="Cannon C."/>
            <person name="Castanera R."/>
            <person name="Culley D."/>
            <person name="Daum C."/>
            <person name="Ezra D."/>
            <person name="Gonzalez J."/>
            <person name="Henrissat B."/>
            <person name="Kuo A."/>
            <person name="Liang C."/>
            <person name="Lipzen A."/>
            <person name="Lutzoni F."/>
            <person name="Magnuson J."/>
            <person name="Mondo S."/>
            <person name="Nolan M."/>
            <person name="Ohm R."/>
            <person name="Pangilinan J."/>
            <person name="Park H.-J."/>
            <person name="Ramirez L."/>
            <person name="Alfaro M."/>
            <person name="Sun H."/>
            <person name="Tritt A."/>
            <person name="Yoshinaga Y."/>
            <person name="Zwiers L.-H."/>
            <person name="Turgeon B."/>
            <person name="Goodwin S."/>
            <person name="Spatafora J."/>
            <person name="Crous P."/>
            <person name="Grigoriev I."/>
        </authorList>
    </citation>
    <scope>NUCLEOTIDE SEQUENCE [LARGE SCALE GENOMIC DNA]</scope>
    <source>
        <strain evidence="3">CBS 304.66</strain>
    </source>
</reference>
<dbReference type="EMBL" id="ML986616">
    <property type="protein sequence ID" value="KAF2264448.1"/>
    <property type="molecule type" value="Genomic_DNA"/>
</dbReference>
<dbReference type="GO" id="GO:0005829">
    <property type="term" value="C:cytosol"/>
    <property type="evidence" value="ECO:0007669"/>
    <property type="project" value="TreeGrafter"/>
</dbReference>
<proteinExistence type="inferred from homology"/>
<dbReference type="NCBIfam" id="TIGR00004">
    <property type="entry name" value="Rid family detoxifying hydrolase"/>
    <property type="match status" value="1"/>
</dbReference>
<dbReference type="GO" id="GO:0019239">
    <property type="term" value="F:deaminase activity"/>
    <property type="evidence" value="ECO:0007669"/>
    <property type="project" value="TreeGrafter"/>
</dbReference>
<dbReference type="InterPro" id="IPR006056">
    <property type="entry name" value="RidA"/>
</dbReference>
<organism evidence="2 3">
    <name type="scientific">Lojkania enalia</name>
    <dbReference type="NCBI Taxonomy" id="147567"/>
    <lineage>
        <taxon>Eukaryota</taxon>
        <taxon>Fungi</taxon>
        <taxon>Dikarya</taxon>
        <taxon>Ascomycota</taxon>
        <taxon>Pezizomycotina</taxon>
        <taxon>Dothideomycetes</taxon>
        <taxon>Pleosporomycetidae</taxon>
        <taxon>Pleosporales</taxon>
        <taxon>Pleosporales incertae sedis</taxon>
        <taxon>Lojkania</taxon>
    </lineage>
</organism>
<dbReference type="CDD" id="cd00448">
    <property type="entry name" value="YjgF_YER057c_UK114_family"/>
    <property type="match status" value="1"/>
</dbReference>
<dbReference type="Proteomes" id="UP000800093">
    <property type="component" value="Unassembled WGS sequence"/>
</dbReference>
<keyword evidence="3" id="KW-1185">Reference proteome</keyword>
<dbReference type="GO" id="GO:0005739">
    <property type="term" value="C:mitochondrion"/>
    <property type="evidence" value="ECO:0007669"/>
    <property type="project" value="TreeGrafter"/>
</dbReference>
<dbReference type="OrthoDB" id="309640at2759"/>
<dbReference type="InterPro" id="IPR006175">
    <property type="entry name" value="YjgF/YER057c/UK114"/>
</dbReference>
<comment type="similarity">
    <text evidence="1">Belongs to the RutC family.</text>
</comment>
<dbReference type="Gene3D" id="3.30.1330.40">
    <property type="entry name" value="RutC-like"/>
    <property type="match status" value="1"/>
</dbReference>
<evidence type="ECO:0000313" key="2">
    <source>
        <dbReference type="EMBL" id="KAF2264448.1"/>
    </source>
</evidence>
<dbReference type="PANTHER" id="PTHR11803">
    <property type="entry name" value="2-IMINOBUTANOATE/2-IMINOPROPANOATE DEAMINASE RIDA"/>
    <property type="match status" value="1"/>
</dbReference>
<accession>A0A9P4N485</accession>
<protein>
    <submittedName>
        <fullName evidence="2">L-psp endoribonuclease family protein</fullName>
    </submittedName>
</protein>
<comment type="caution">
    <text evidence="2">The sequence shown here is derived from an EMBL/GenBank/DDBJ whole genome shotgun (WGS) entry which is preliminary data.</text>
</comment>
<evidence type="ECO:0000313" key="3">
    <source>
        <dbReference type="Proteomes" id="UP000800093"/>
    </source>
</evidence>
<evidence type="ECO:0000256" key="1">
    <source>
        <dbReference type="ARBA" id="ARBA00010552"/>
    </source>
</evidence>
<dbReference type="FunFam" id="3.30.1330.40:FF:000001">
    <property type="entry name" value="L-PSP family endoribonuclease"/>
    <property type="match status" value="1"/>
</dbReference>
<name>A0A9P4N485_9PLEO</name>
<sequence>MASSKKEVVQTDAIPKPFSVMPFSAAVKYNGLVYLSGNIGMDPKTNKIVEGDIRDRTKMIMTIITNVLKDSGSSFSNIIKVNVFLKDMKDFAAMNEAYLEFFPDPNEKPARTCVQVAGLPLGTDVEIECIAALNEVAKL</sequence>
<dbReference type="Pfam" id="PF01042">
    <property type="entry name" value="Ribonuc_L-PSP"/>
    <property type="match status" value="1"/>
</dbReference>
<dbReference type="PANTHER" id="PTHR11803:SF58">
    <property type="entry name" value="PROTEIN HMF1-RELATED"/>
    <property type="match status" value="1"/>
</dbReference>
<dbReference type="SUPFAM" id="SSF55298">
    <property type="entry name" value="YjgF-like"/>
    <property type="match status" value="1"/>
</dbReference>
<dbReference type="AlphaFoldDB" id="A0A9P4N485"/>